<keyword evidence="2" id="KW-1185">Reference proteome</keyword>
<dbReference type="Proteomes" id="UP000594638">
    <property type="component" value="Unassembled WGS sequence"/>
</dbReference>
<accession>A0A8S0QSK0</accession>
<protein>
    <submittedName>
        <fullName evidence="1">Uncharacterized protein</fullName>
    </submittedName>
</protein>
<dbReference type="Gramene" id="OE9A043776T1">
    <property type="protein sequence ID" value="OE9A043776C1"/>
    <property type="gene ID" value="OE9A043776"/>
</dbReference>
<name>A0A8S0QSK0_OLEEU</name>
<organism evidence="1 2">
    <name type="scientific">Olea europaea subsp. europaea</name>
    <dbReference type="NCBI Taxonomy" id="158383"/>
    <lineage>
        <taxon>Eukaryota</taxon>
        <taxon>Viridiplantae</taxon>
        <taxon>Streptophyta</taxon>
        <taxon>Embryophyta</taxon>
        <taxon>Tracheophyta</taxon>
        <taxon>Spermatophyta</taxon>
        <taxon>Magnoliopsida</taxon>
        <taxon>eudicotyledons</taxon>
        <taxon>Gunneridae</taxon>
        <taxon>Pentapetalae</taxon>
        <taxon>asterids</taxon>
        <taxon>lamiids</taxon>
        <taxon>Lamiales</taxon>
        <taxon>Oleaceae</taxon>
        <taxon>Oleeae</taxon>
        <taxon>Olea</taxon>
    </lineage>
</organism>
<proteinExistence type="predicted"/>
<reference evidence="1 2" key="1">
    <citation type="submission" date="2019-12" db="EMBL/GenBank/DDBJ databases">
        <authorList>
            <person name="Alioto T."/>
            <person name="Alioto T."/>
            <person name="Gomez Garrido J."/>
        </authorList>
    </citation>
    <scope>NUCLEOTIDE SEQUENCE [LARGE SCALE GENOMIC DNA]</scope>
</reference>
<evidence type="ECO:0000313" key="2">
    <source>
        <dbReference type="Proteomes" id="UP000594638"/>
    </source>
</evidence>
<evidence type="ECO:0000313" key="1">
    <source>
        <dbReference type="EMBL" id="CAA2968645.1"/>
    </source>
</evidence>
<gene>
    <name evidence="1" type="ORF">OLEA9_A043776</name>
</gene>
<dbReference type="AlphaFoldDB" id="A0A8S0QSK0"/>
<comment type="caution">
    <text evidence="1">The sequence shown here is derived from an EMBL/GenBank/DDBJ whole genome shotgun (WGS) entry which is preliminary data.</text>
</comment>
<dbReference type="EMBL" id="CACTIH010001917">
    <property type="protein sequence ID" value="CAA2968645.1"/>
    <property type="molecule type" value="Genomic_DNA"/>
</dbReference>
<sequence>MNEMNELKEVDYVGKDQAVILRKLDIEGLGMRYRSSVYSKEGLLDDKSSFNYDYEYPVRTKNGMDRFNKVDSVGEDRAGLLWKLDEL</sequence>